<organism evidence="2 3">
    <name type="scientific">Rubroshorea leprosula</name>
    <dbReference type="NCBI Taxonomy" id="152421"/>
    <lineage>
        <taxon>Eukaryota</taxon>
        <taxon>Viridiplantae</taxon>
        <taxon>Streptophyta</taxon>
        <taxon>Embryophyta</taxon>
        <taxon>Tracheophyta</taxon>
        <taxon>Spermatophyta</taxon>
        <taxon>Magnoliopsida</taxon>
        <taxon>eudicotyledons</taxon>
        <taxon>Gunneridae</taxon>
        <taxon>Pentapetalae</taxon>
        <taxon>rosids</taxon>
        <taxon>malvids</taxon>
        <taxon>Malvales</taxon>
        <taxon>Dipterocarpaceae</taxon>
        <taxon>Rubroshorea</taxon>
    </lineage>
</organism>
<evidence type="ECO:0000256" key="1">
    <source>
        <dbReference type="SAM" id="MobiDB-lite"/>
    </source>
</evidence>
<protein>
    <submittedName>
        <fullName evidence="2">Uncharacterized protein</fullName>
    </submittedName>
</protein>
<keyword evidence="3" id="KW-1185">Reference proteome</keyword>
<feature type="compositionally biased region" description="Low complexity" evidence="1">
    <location>
        <begin position="1"/>
        <end position="19"/>
    </location>
</feature>
<accession>A0AAV5J3C5</accession>
<dbReference type="EMBL" id="BPVZ01000023">
    <property type="protein sequence ID" value="GKV05416.1"/>
    <property type="molecule type" value="Genomic_DNA"/>
</dbReference>
<evidence type="ECO:0000313" key="3">
    <source>
        <dbReference type="Proteomes" id="UP001054252"/>
    </source>
</evidence>
<comment type="caution">
    <text evidence="2">The sequence shown here is derived from an EMBL/GenBank/DDBJ whole genome shotgun (WGS) entry which is preliminary data.</text>
</comment>
<reference evidence="2 3" key="1">
    <citation type="journal article" date="2021" name="Commun. Biol.">
        <title>The genome of Shorea leprosula (Dipterocarpaceae) highlights the ecological relevance of drought in aseasonal tropical rainforests.</title>
        <authorList>
            <person name="Ng K.K.S."/>
            <person name="Kobayashi M.J."/>
            <person name="Fawcett J.A."/>
            <person name="Hatakeyama M."/>
            <person name="Paape T."/>
            <person name="Ng C.H."/>
            <person name="Ang C.C."/>
            <person name="Tnah L.H."/>
            <person name="Lee C.T."/>
            <person name="Nishiyama T."/>
            <person name="Sese J."/>
            <person name="O'Brien M.J."/>
            <person name="Copetti D."/>
            <person name="Mohd Noor M.I."/>
            <person name="Ong R.C."/>
            <person name="Putra M."/>
            <person name="Sireger I.Z."/>
            <person name="Indrioko S."/>
            <person name="Kosugi Y."/>
            <person name="Izuno A."/>
            <person name="Isagi Y."/>
            <person name="Lee S.L."/>
            <person name="Shimizu K.K."/>
        </authorList>
    </citation>
    <scope>NUCLEOTIDE SEQUENCE [LARGE SCALE GENOMIC DNA]</scope>
    <source>
        <strain evidence="2">214</strain>
    </source>
</reference>
<proteinExistence type="predicted"/>
<name>A0AAV5J3C5_9ROSI</name>
<sequence length="114" mass="12723">MEYSPARSSASSSNSVDGGSKPESHDQRCAEYKCGCGLTPAIRTSFTVQNMGMRFRCCPKKKDACPYFHFMPGEQRMQGRALELILILKGRESKAVKEKDKLKQEMAALLQEKG</sequence>
<feature type="region of interest" description="Disordered" evidence="1">
    <location>
        <begin position="1"/>
        <end position="27"/>
    </location>
</feature>
<dbReference type="AlphaFoldDB" id="A0AAV5J3C5"/>
<gene>
    <name evidence="2" type="ORF">SLEP1_g17433</name>
</gene>
<dbReference type="Proteomes" id="UP001054252">
    <property type="component" value="Unassembled WGS sequence"/>
</dbReference>
<evidence type="ECO:0000313" key="2">
    <source>
        <dbReference type="EMBL" id="GKV05416.1"/>
    </source>
</evidence>